<dbReference type="Gene3D" id="3.90.850.10">
    <property type="entry name" value="Fumarylacetoacetase-like, C-terminal domain"/>
    <property type="match status" value="1"/>
</dbReference>
<organism evidence="1 2">
    <name type="scientific">Actinomadura adrarensis</name>
    <dbReference type="NCBI Taxonomy" id="1819600"/>
    <lineage>
        <taxon>Bacteria</taxon>
        <taxon>Bacillati</taxon>
        <taxon>Actinomycetota</taxon>
        <taxon>Actinomycetes</taxon>
        <taxon>Streptosporangiales</taxon>
        <taxon>Thermomonosporaceae</taxon>
        <taxon>Actinomadura</taxon>
    </lineage>
</organism>
<dbReference type="InterPro" id="IPR050772">
    <property type="entry name" value="Hydratase-Decarb/MhpD_sf"/>
</dbReference>
<proteinExistence type="predicted"/>
<dbReference type="SUPFAM" id="SSF56529">
    <property type="entry name" value="FAH"/>
    <property type="match status" value="1"/>
</dbReference>
<name>A0ABW3CP62_9ACTN</name>
<evidence type="ECO:0000313" key="2">
    <source>
        <dbReference type="Proteomes" id="UP001597083"/>
    </source>
</evidence>
<keyword evidence="2" id="KW-1185">Reference proteome</keyword>
<evidence type="ECO:0000313" key="1">
    <source>
        <dbReference type="EMBL" id="MFD0855577.1"/>
    </source>
</evidence>
<comment type="caution">
    <text evidence="1">The sequence shown here is derived from an EMBL/GenBank/DDBJ whole genome shotgun (WGS) entry which is preliminary data.</text>
</comment>
<dbReference type="PANTHER" id="PTHR30143:SF0">
    <property type="entry name" value="2-KETO-4-PENTENOATE HYDRATASE"/>
    <property type="match status" value="1"/>
</dbReference>
<dbReference type="EMBL" id="JBHTIR010003669">
    <property type="protein sequence ID" value="MFD0855577.1"/>
    <property type="molecule type" value="Genomic_DNA"/>
</dbReference>
<dbReference type="PANTHER" id="PTHR30143">
    <property type="entry name" value="ACID HYDRATASE"/>
    <property type="match status" value="1"/>
</dbReference>
<dbReference type="Proteomes" id="UP001597083">
    <property type="component" value="Unassembled WGS sequence"/>
</dbReference>
<protein>
    <submittedName>
        <fullName evidence="1">2-keto-4-pentenoate hydratase</fullName>
    </submittedName>
</protein>
<accession>A0ABW3CP62</accession>
<reference evidence="2" key="1">
    <citation type="journal article" date="2019" name="Int. J. Syst. Evol. Microbiol.">
        <title>The Global Catalogue of Microorganisms (GCM) 10K type strain sequencing project: providing services to taxonomists for standard genome sequencing and annotation.</title>
        <authorList>
            <consortium name="The Broad Institute Genomics Platform"/>
            <consortium name="The Broad Institute Genome Sequencing Center for Infectious Disease"/>
            <person name="Wu L."/>
            <person name="Ma J."/>
        </authorList>
    </citation>
    <scope>NUCLEOTIDE SEQUENCE [LARGE SCALE GENOMIC DNA]</scope>
    <source>
        <strain evidence="2">JCM 31696</strain>
    </source>
</reference>
<sequence length="206" mass="22155">MAGPLTGIDVERLAQMLDRAWENRTTVPPLSESEGLDSTAIAYEIQTRWNELRLARGDRVIGHKIGLTSRAMQEQMGVAEPDYGRLWESRLFPAADGRATIPTGLFLQPRIEGELAFLMGAPLSGPEITAADVLAATEAVAVAVEVIDSRFTDWQIKIFDTIADNSSYGGLTLGPWDGDLARTDLRTVGMLISEGGQVVAEAVGAA</sequence>
<dbReference type="InterPro" id="IPR036663">
    <property type="entry name" value="Fumarylacetoacetase_C_sf"/>
</dbReference>
<gene>
    <name evidence="1" type="ORF">ACFQ07_25270</name>
</gene>
<feature type="non-terminal residue" evidence="1">
    <location>
        <position position="206"/>
    </location>
</feature>